<sequence>MRGTSGRKTDRKEGTQDHDETTEGQKVDGVGRRCVRLSIPPEKALLASTEVGVKFLDLVGAVELFLRRPLLLCVALVLDEELRPPSRAPLGTDLLYLVLCELVVVDGVCLFP</sequence>
<evidence type="ECO:0000313" key="2">
    <source>
        <dbReference type="EMBL" id="CEM46337.1"/>
    </source>
</evidence>
<name>A0A0G4HQ06_9ALVE</name>
<proteinExistence type="predicted"/>
<gene>
    <name evidence="2" type="ORF">Cvel_30002</name>
</gene>
<dbReference type="VEuPathDB" id="CryptoDB:Cvel_30002"/>
<organism evidence="2">
    <name type="scientific">Chromera velia CCMP2878</name>
    <dbReference type="NCBI Taxonomy" id="1169474"/>
    <lineage>
        <taxon>Eukaryota</taxon>
        <taxon>Sar</taxon>
        <taxon>Alveolata</taxon>
        <taxon>Colpodellida</taxon>
        <taxon>Chromeraceae</taxon>
        <taxon>Chromera</taxon>
    </lineage>
</organism>
<dbReference type="EMBL" id="CDMZ01003429">
    <property type="protein sequence ID" value="CEM46337.1"/>
    <property type="molecule type" value="Genomic_DNA"/>
</dbReference>
<evidence type="ECO:0000256" key="1">
    <source>
        <dbReference type="SAM" id="MobiDB-lite"/>
    </source>
</evidence>
<feature type="region of interest" description="Disordered" evidence="1">
    <location>
        <begin position="1"/>
        <end position="27"/>
    </location>
</feature>
<feature type="compositionally biased region" description="Basic and acidic residues" evidence="1">
    <location>
        <begin position="7"/>
        <end position="27"/>
    </location>
</feature>
<accession>A0A0G4HQ06</accession>
<feature type="non-terminal residue" evidence="2">
    <location>
        <position position="112"/>
    </location>
</feature>
<dbReference type="AlphaFoldDB" id="A0A0G4HQ06"/>
<protein>
    <submittedName>
        <fullName evidence="2">Uncharacterized protein</fullName>
    </submittedName>
</protein>
<reference evidence="2" key="1">
    <citation type="submission" date="2014-11" db="EMBL/GenBank/DDBJ databases">
        <authorList>
            <person name="Otto D Thomas"/>
            <person name="Naeem Raeece"/>
        </authorList>
    </citation>
    <scope>NUCLEOTIDE SEQUENCE</scope>
</reference>